<organism evidence="4 5">
    <name type="scientific">Ginsengibacter hankyongi</name>
    <dbReference type="NCBI Taxonomy" id="2607284"/>
    <lineage>
        <taxon>Bacteria</taxon>
        <taxon>Pseudomonadati</taxon>
        <taxon>Bacteroidota</taxon>
        <taxon>Chitinophagia</taxon>
        <taxon>Chitinophagales</taxon>
        <taxon>Chitinophagaceae</taxon>
        <taxon>Ginsengibacter</taxon>
    </lineage>
</organism>
<dbReference type="Pfam" id="PF00072">
    <property type="entry name" value="Response_reg"/>
    <property type="match status" value="1"/>
</dbReference>
<reference evidence="4 5" key="1">
    <citation type="submission" date="2019-09" db="EMBL/GenBank/DDBJ databases">
        <title>Draft genome sequence of Ginsengibacter sp. BR5-29.</title>
        <authorList>
            <person name="Im W.-T."/>
        </authorList>
    </citation>
    <scope>NUCLEOTIDE SEQUENCE [LARGE SCALE GENOMIC DNA]</scope>
    <source>
        <strain evidence="4 5">BR5-29</strain>
    </source>
</reference>
<name>A0A5J5IKA3_9BACT</name>
<sequence length="118" mass="13215">MKNILLVDDDIDIIDLVSSLLTRNNFIAKAITGGTHIFEVIKDFSPHLILLDISLGTEDGREICKRIKQAKETRNIPIILFSAHNDLINHIKGYLSNASLAKPFATSELLDTIRKYIA</sequence>
<evidence type="ECO:0000256" key="2">
    <source>
        <dbReference type="PROSITE-ProRule" id="PRU00169"/>
    </source>
</evidence>
<comment type="caution">
    <text evidence="4">The sequence shown here is derived from an EMBL/GenBank/DDBJ whole genome shotgun (WGS) entry which is preliminary data.</text>
</comment>
<gene>
    <name evidence="4" type="ORF">FW778_01815</name>
</gene>
<feature type="domain" description="Response regulatory" evidence="3">
    <location>
        <begin position="3"/>
        <end position="117"/>
    </location>
</feature>
<keyword evidence="5" id="KW-1185">Reference proteome</keyword>
<keyword evidence="1 2" id="KW-0597">Phosphoprotein</keyword>
<dbReference type="GO" id="GO:0000160">
    <property type="term" value="P:phosphorelay signal transduction system"/>
    <property type="evidence" value="ECO:0007669"/>
    <property type="project" value="InterPro"/>
</dbReference>
<dbReference type="Gene3D" id="3.40.50.2300">
    <property type="match status" value="1"/>
</dbReference>
<dbReference type="SMART" id="SM00448">
    <property type="entry name" value="REC"/>
    <property type="match status" value="1"/>
</dbReference>
<dbReference type="RefSeq" id="WP_150412891.1">
    <property type="nucleotide sequence ID" value="NZ_VYQF01000001.1"/>
</dbReference>
<protein>
    <submittedName>
        <fullName evidence="4">Response regulator</fullName>
    </submittedName>
</protein>
<dbReference type="SUPFAM" id="SSF52172">
    <property type="entry name" value="CheY-like"/>
    <property type="match status" value="1"/>
</dbReference>
<evidence type="ECO:0000313" key="5">
    <source>
        <dbReference type="Proteomes" id="UP000326903"/>
    </source>
</evidence>
<dbReference type="Proteomes" id="UP000326903">
    <property type="component" value="Unassembled WGS sequence"/>
</dbReference>
<dbReference type="AlphaFoldDB" id="A0A5J5IKA3"/>
<dbReference type="InterPro" id="IPR011006">
    <property type="entry name" value="CheY-like_superfamily"/>
</dbReference>
<dbReference type="PANTHER" id="PTHR44591:SF3">
    <property type="entry name" value="RESPONSE REGULATORY DOMAIN-CONTAINING PROTEIN"/>
    <property type="match status" value="1"/>
</dbReference>
<dbReference type="EMBL" id="VYQF01000001">
    <property type="protein sequence ID" value="KAA9040803.1"/>
    <property type="molecule type" value="Genomic_DNA"/>
</dbReference>
<feature type="modified residue" description="4-aspartylphosphate" evidence="2">
    <location>
        <position position="52"/>
    </location>
</feature>
<dbReference type="PROSITE" id="PS50110">
    <property type="entry name" value="RESPONSE_REGULATORY"/>
    <property type="match status" value="1"/>
</dbReference>
<dbReference type="PANTHER" id="PTHR44591">
    <property type="entry name" value="STRESS RESPONSE REGULATOR PROTEIN 1"/>
    <property type="match status" value="1"/>
</dbReference>
<proteinExistence type="predicted"/>
<evidence type="ECO:0000256" key="1">
    <source>
        <dbReference type="ARBA" id="ARBA00022553"/>
    </source>
</evidence>
<evidence type="ECO:0000259" key="3">
    <source>
        <dbReference type="PROSITE" id="PS50110"/>
    </source>
</evidence>
<dbReference type="InterPro" id="IPR050595">
    <property type="entry name" value="Bact_response_regulator"/>
</dbReference>
<evidence type="ECO:0000313" key="4">
    <source>
        <dbReference type="EMBL" id="KAA9040803.1"/>
    </source>
</evidence>
<accession>A0A5J5IKA3</accession>
<dbReference type="InterPro" id="IPR001789">
    <property type="entry name" value="Sig_transdc_resp-reg_receiver"/>
</dbReference>